<proteinExistence type="predicted"/>
<accession>A0A0F9F8L4</accession>
<sequence length="58" mass="6940">MPEVTRKSIRINWDQLKNSTEMDVDDWNDMNKRLDMWAKYHQYGLNVACANIIMAHLD</sequence>
<dbReference type="EMBL" id="LAZR01022218">
    <property type="protein sequence ID" value="KKL82633.1"/>
    <property type="molecule type" value="Genomic_DNA"/>
</dbReference>
<organism evidence="1">
    <name type="scientific">marine sediment metagenome</name>
    <dbReference type="NCBI Taxonomy" id="412755"/>
    <lineage>
        <taxon>unclassified sequences</taxon>
        <taxon>metagenomes</taxon>
        <taxon>ecological metagenomes</taxon>
    </lineage>
</organism>
<reference evidence="1" key="1">
    <citation type="journal article" date="2015" name="Nature">
        <title>Complex archaea that bridge the gap between prokaryotes and eukaryotes.</title>
        <authorList>
            <person name="Spang A."/>
            <person name="Saw J.H."/>
            <person name="Jorgensen S.L."/>
            <person name="Zaremba-Niedzwiedzka K."/>
            <person name="Martijn J."/>
            <person name="Lind A.E."/>
            <person name="van Eijk R."/>
            <person name="Schleper C."/>
            <person name="Guy L."/>
            <person name="Ettema T.J."/>
        </authorList>
    </citation>
    <scope>NUCLEOTIDE SEQUENCE</scope>
</reference>
<feature type="non-terminal residue" evidence="1">
    <location>
        <position position="58"/>
    </location>
</feature>
<dbReference type="AlphaFoldDB" id="A0A0F9F8L4"/>
<evidence type="ECO:0000313" key="1">
    <source>
        <dbReference type="EMBL" id="KKL82633.1"/>
    </source>
</evidence>
<comment type="caution">
    <text evidence="1">The sequence shown here is derived from an EMBL/GenBank/DDBJ whole genome shotgun (WGS) entry which is preliminary data.</text>
</comment>
<gene>
    <name evidence="1" type="ORF">LCGC14_1982760</name>
</gene>
<protein>
    <submittedName>
        <fullName evidence="1">Uncharacterized protein</fullName>
    </submittedName>
</protein>
<name>A0A0F9F8L4_9ZZZZ</name>